<dbReference type="Pfam" id="PF11518">
    <property type="entry name" value="DUF3221"/>
    <property type="match status" value="1"/>
</dbReference>
<dbReference type="InterPro" id="IPR021598">
    <property type="entry name" value="DUF3221"/>
</dbReference>
<dbReference type="Proteomes" id="UP000187439">
    <property type="component" value="Unassembled WGS sequence"/>
</dbReference>
<evidence type="ECO:0000313" key="1">
    <source>
        <dbReference type="EMBL" id="OMD42101.1"/>
    </source>
</evidence>
<gene>
    <name evidence="1" type="ORF">BSK52_08325</name>
</gene>
<reference evidence="1 2" key="1">
    <citation type="submission" date="2016-10" db="EMBL/GenBank/DDBJ databases">
        <title>Paenibacillus species isolates.</title>
        <authorList>
            <person name="Beno S.M."/>
        </authorList>
    </citation>
    <scope>NUCLEOTIDE SEQUENCE [LARGE SCALE GENOMIC DNA]</scope>
    <source>
        <strain evidence="1 2">FSL H7-0710</strain>
    </source>
</reference>
<dbReference type="OrthoDB" id="2651269at2"/>
<dbReference type="AlphaFoldDB" id="A0A1R0Y4D6"/>
<comment type="caution">
    <text evidence="1">The sequence shown here is derived from an EMBL/GenBank/DDBJ whole genome shotgun (WGS) entry which is preliminary data.</text>
</comment>
<sequence length="275" mass="30590">MLKRTGGWIVISVVILFISGCSEDQQSYKEPAPAAAITANPDILATASAEIEDPEAEKVLYSSDPEAVKAFLSAQKIPNGDIYLQDNKVHINIVGLSKQIEQRFAQTFAAGTYELHDVKYSMQELLAAQELLHKQELYQKLNLYGSGVDTIGNKVTITIPSDYAEPAILEIEKWIDPDMLTYDISELGEPHVIGQIVQIDTKQAKRILILEPGMEDPSYWFSFNQKSTMFNEAGESISFKDLKVGQQVELWSTGTVNESFPALASVRRLELTAME</sequence>
<name>A0A1R0Y4D6_9BACL</name>
<evidence type="ECO:0008006" key="3">
    <source>
        <dbReference type="Google" id="ProtNLM"/>
    </source>
</evidence>
<accession>A0A1R0Y4D6</accession>
<evidence type="ECO:0000313" key="2">
    <source>
        <dbReference type="Proteomes" id="UP000187439"/>
    </source>
</evidence>
<protein>
    <recommendedName>
        <fullName evidence="3">DUF3221 domain-containing protein</fullName>
    </recommendedName>
</protein>
<dbReference type="EMBL" id="MPTC01000005">
    <property type="protein sequence ID" value="OMD42101.1"/>
    <property type="molecule type" value="Genomic_DNA"/>
</dbReference>
<dbReference type="RefSeq" id="WP_076118352.1">
    <property type="nucleotide sequence ID" value="NZ_MPTC01000005.1"/>
</dbReference>
<proteinExistence type="predicted"/>
<organism evidence="1 2">
    <name type="scientific">Paenibacillus odorifer</name>
    <dbReference type="NCBI Taxonomy" id="189426"/>
    <lineage>
        <taxon>Bacteria</taxon>
        <taxon>Bacillati</taxon>
        <taxon>Bacillota</taxon>
        <taxon>Bacilli</taxon>
        <taxon>Bacillales</taxon>
        <taxon>Paenibacillaceae</taxon>
        <taxon>Paenibacillus</taxon>
    </lineage>
</organism>
<dbReference type="PROSITE" id="PS51257">
    <property type="entry name" value="PROKAR_LIPOPROTEIN"/>
    <property type="match status" value="1"/>
</dbReference>